<evidence type="ECO:0000313" key="5">
    <source>
        <dbReference type="EMBL" id="RJF74245.1"/>
    </source>
</evidence>
<protein>
    <recommendedName>
        <fullName evidence="1">diguanylate cyclase</fullName>
        <ecNumber evidence="1">2.7.7.65</ecNumber>
    </recommendedName>
</protein>
<dbReference type="InterPro" id="IPR043128">
    <property type="entry name" value="Rev_trsase/Diguanyl_cyclase"/>
</dbReference>
<dbReference type="AlphaFoldDB" id="A0A418VDP1"/>
<feature type="transmembrane region" description="Helical" evidence="3">
    <location>
        <begin position="54"/>
        <end position="72"/>
    </location>
</feature>
<dbReference type="OrthoDB" id="9812260at2"/>
<keyword evidence="3" id="KW-0472">Membrane</keyword>
<dbReference type="PANTHER" id="PTHR45138:SF9">
    <property type="entry name" value="DIGUANYLATE CYCLASE DGCM-RELATED"/>
    <property type="match status" value="1"/>
</dbReference>
<sequence length="261" mass="27870">MPHSIVTRRDVIRYTAGRVAIAGGLTGLVTMAFLVSDLGTNESALVPVGTVTHASMILALSVSILLSGVMSYRSARLMQQLALTRAELLRVSRTDPLTGLLNRRGFDEAATALLAQAAAAGQRVVGLMCDIDRFKAINDRYGHDAGDRVLARIGDILRDFGARNDVLIARHGGEEFTGLMIDVGDEQATRAMQTLCRLCSTKVSGGGVDVPVTMSFGLATHNAGCDLPSLMRRADQALYRAKDLGRNCVVQINDLEVAIAC</sequence>
<name>A0A418VDP1_RHOPL</name>
<dbReference type="EC" id="2.7.7.65" evidence="1"/>
<dbReference type="FunFam" id="3.30.70.270:FF:000001">
    <property type="entry name" value="Diguanylate cyclase domain protein"/>
    <property type="match status" value="1"/>
</dbReference>
<keyword evidence="3" id="KW-0812">Transmembrane</keyword>
<keyword evidence="3" id="KW-1133">Transmembrane helix</keyword>
<evidence type="ECO:0000256" key="1">
    <source>
        <dbReference type="ARBA" id="ARBA00012528"/>
    </source>
</evidence>
<accession>A0A418VDP1</accession>
<dbReference type="PROSITE" id="PS50887">
    <property type="entry name" value="GGDEF"/>
    <property type="match status" value="1"/>
</dbReference>
<dbReference type="SUPFAM" id="SSF55073">
    <property type="entry name" value="Nucleotide cyclase"/>
    <property type="match status" value="1"/>
</dbReference>
<evidence type="ECO:0000313" key="6">
    <source>
        <dbReference type="Proteomes" id="UP000285523"/>
    </source>
</evidence>
<dbReference type="InterPro" id="IPR000160">
    <property type="entry name" value="GGDEF_dom"/>
</dbReference>
<dbReference type="NCBIfam" id="TIGR00254">
    <property type="entry name" value="GGDEF"/>
    <property type="match status" value="1"/>
</dbReference>
<gene>
    <name evidence="5" type="ORF">D4Q52_12090</name>
</gene>
<dbReference type="GO" id="GO:0052621">
    <property type="term" value="F:diguanylate cyclase activity"/>
    <property type="evidence" value="ECO:0007669"/>
    <property type="project" value="UniProtKB-EC"/>
</dbReference>
<dbReference type="Gene3D" id="3.30.70.270">
    <property type="match status" value="1"/>
</dbReference>
<proteinExistence type="predicted"/>
<reference evidence="5 6" key="1">
    <citation type="submission" date="2018-09" db="EMBL/GenBank/DDBJ databases">
        <title>Draft genome sequence of Rhodopseudomonas palustris 2.1.18.</title>
        <authorList>
            <person name="Robertson S.L."/>
            <person name="Meyer T.E."/>
            <person name="Kyndt J.A."/>
        </authorList>
    </citation>
    <scope>NUCLEOTIDE SEQUENCE [LARGE SCALE GENOMIC DNA]</scope>
    <source>
        <strain evidence="5 6">2.1.18</strain>
    </source>
</reference>
<dbReference type="InterPro" id="IPR029787">
    <property type="entry name" value="Nucleotide_cyclase"/>
</dbReference>
<dbReference type="Pfam" id="PF00990">
    <property type="entry name" value="GGDEF"/>
    <property type="match status" value="1"/>
</dbReference>
<organism evidence="5 6">
    <name type="scientific">Rhodopseudomonas palustris</name>
    <dbReference type="NCBI Taxonomy" id="1076"/>
    <lineage>
        <taxon>Bacteria</taxon>
        <taxon>Pseudomonadati</taxon>
        <taxon>Pseudomonadota</taxon>
        <taxon>Alphaproteobacteria</taxon>
        <taxon>Hyphomicrobiales</taxon>
        <taxon>Nitrobacteraceae</taxon>
        <taxon>Rhodopseudomonas</taxon>
    </lineage>
</organism>
<dbReference type="PANTHER" id="PTHR45138">
    <property type="entry name" value="REGULATORY COMPONENTS OF SENSORY TRANSDUCTION SYSTEM"/>
    <property type="match status" value="1"/>
</dbReference>
<dbReference type="Proteomes" id="UP000285523">
    <property type="component" value="Unassembled WGS sequence"/>
</dbReference>
<dbReference type="CDD" id="cd01949">
    <property type="entry name" value="GGDEF"/>
    <property type="match status" value="1"/>
</dbReference>
<evidence type="ECO:0000259" key="4">
    <source>
        <dbReference type="PROSITE" id="PS50887"/>
    </source>
</evidence>
<dbReference type="EMBL" id="QYYD01000011">
    <property type="protein sequence ID" value="RJF74245.1"/>
    <property type="molecule type" value="Genomic_DNA"/>
</dbReference>
<comment type="catalytic activity">
    <reaction evidence="2">
        <text>2 GTP = 3',3'-c-di-GMP + 2 diphosphate</text>
        <dbReference type="Rhea" id="RHEA:24898"/>
        <dbReference type="ChEBI" id="CHEBI:33019"/>
        <dbReference type="ChEBI" id="CHEBI:37565"/>
        <dbReference type="ChEBI" id="CHEBI:58805"/>
        <dbReference type="EC" id="2.7.7.65"/>
    </reaction>
</comment>
<evidence type="ECO:0000256" key="3">
    <source>
        <dbReference type="SAM" id="Phobius"/>
    </source>
</evidence>
<dbReference type="RefSeq" id="WP_119856819.1">
    <property type="nucleotide sequence ID" value="NZ_QYYD01000011.1"/>
</dbReference>
<feature type="transmembrane region" description="Helical" evidence="3">
    <location>
        <begin position="12"/>
        <end position="34"/>
    </location>
</feature>
<feature type="domain" description="GGDEF" evidence="4">
    <location>
        <begin position="122"/>
        <end position="254"/>
    </location>
</feature>
<comment type="caution">
    <text evidence="5">The sequence shown here is derived from an EMBL/GenBank/DDBJ whole genome shotgun (WGS) entry which is preliminary data.</text>
</comment>
<dbReference type="InterPro" id="IPR050469">
    <property type="entry name" value="Diguanylate_Cyclase"/>
</dbReference>
<dbReference type="SMART" id="SM00267">
    <property type="entry name" value="GGDEF"/>
    <property type="match status" value="1"/>
</dbReference>
<evidence type="ECO:0000256" key="2">
    <source>
        <dbReference type="ARBA" id="ARBA00034247"/>
    </source>
</evidence>